<proteinExistence type="predicted"/>
<dbReference type="RefSeq" id="WP_284350618.1">
    <property type="nucleotide sequence ID" value="NZ_BRXS01000004.1"/>
</dbReference>
<accession>A0AA37Q412</accession>
<feature type="chain" id="PRO_5041284823" description="Ice-binding protein C-terminal domain-containing protein" evidence="1">
    <location>
        <begin position="23"/>
        <end position="303"/>
    </location>
</feature>
<evidence type="ECO:0000313" key="3">
    <source>
        <dbReference type="EMBL" id="GLC26150.1"/>
    </source>
</evidence>
<dbReference type="Proteomes" id="UP001161325">
    <property type="component" value="Unassembled WGS sequence"/>
</dbReference>
<dbReference type="EMBL" id="BRXS01000004">
    <property type="protein sequence ID" value="GLC26150.1"/>
    <property type="molecule type" value="Genomic_DNA"/>
</dbReference>
<feature type="domain" description="Ice-binding protein C-terminal" evidence="2">
    <location>
        <begin position="273"/>
        <end position="297"/>
    </location>
</feature>
<dbReference type="AlphaFoldDB" id="A0AA37Q412"/>
<feature type="signal peptide" evidence="1">
    <location>
        <begin position="1"/>
        <end position="22"/>
    </location>
</feature>
<dbReference type="NCBIfam" id="TIGR02595">
    <property type="entry name" value="PEP_CTERM"/>
    <property type="match status" value="1"/>
</dbReference>
<sequence length="303" mass="31854">MTLFRVATAAALALAVAAPAGAQTTVYPGDPAWYNDSRAGGTGAITATAPRLGNGSLELSTSGGMTDWAFWLTAVADPATQSWGRLIDVASLGFDWRRSGEPSMDGADAPWLAQTPVLRLHLREDTGDGAPIYSELIWERWYSSNLPVQTDTWVHEDLVNGDYTQLWRVYGAAVPGTGVGANADGRTYAATDCTAGVIDPAKPLLVGSTADWASNALCMGSPNAQVWGLSIGVGSNWPLEYTGFVDNVNLAFAGEDGRPAVSANFELPAQNVVPEPTTVTLMLGGLAGLSGIARRRRRAVKAD</sequence>
<evidence type="ECO:0000259" key="2">
    <source>
        <dbReference type="Pfam" id="PF07589"/>
    </source>
</evidence>
<keyword evidence="4" id="KW-1185">Reference proteome</keyword>
<evidence type="ECO:0000313" key="4">
    <source>
        <dbReference type="Proteomes" id="UP001161325"/>
    </source>
</evidence>
<dbReference type="Pfam" id="PF07589">
    <property type="entry name" value="PEP-CTERM"/>
    <property type="match status" value="1"/>
</dbReference>
<name>A0AA37Q412_9BACT</name>
<gene>
    <name evidence="3" type="ORF">rosag_26630</name>
</gene>
<reference evidence="3" key="1">
    <citation type="submission" date="2022-08" db="EMBL/GenBank/DDBJ databases">
        <title>Draft genome sequencing of Roseisolibacter agri AW1220.</title>
        <authorList>
            <person name="Tobiishi Y."/>
            <person name="Tonouchi A."/>
        </authorList>
    </citation>
    <scope>NUCLEOTIDE SEQUENCE</scope>
    <source>
        <strain evidence="3">AW1220</strain>
    </source>
</reference>
<organism evidence="3 4">
    <name type="scientific">Roseisolibacter agri</name>
    <dbReference type="NCBI Taxonomy" id="2014610"/>
    <lineage>
        <taxon>Bacteria</taxon>
        <taxon>Pseudomonadati</taxon>
        <taxon>Gemmatimonadota</taxon>
        <taxon>Gemmatimonadia</taxon>
        <taxon>Gemmatimonadales</taxon>
        <taxon>Gemmatimonadaceae</taxon>
        <taxon>Roseisolibacter</taxon>
    </lineage>
</organism>
<comment type="caution">
    <text evidence="3">The sequence shown here is derived from an EMBL/GenBank/DDBJ whole genome shotgun (WGS) entry which is preliminary data.</text>
</comment>
<dbReference type="InterPro" id="IPR013424">
    <property type="entry name" value="Ice-binding_C"/>
</dbReference>
<keyword evidence="1" id="KW-0732">Signal</keyword>
<evidence type="ECO:0000256" key="1">
    <source>
        <dbReference type="SAM" id="SignalP"/>
    </source>
</evidence>
<protein>
    <recommendedName>
        <fullName evidence="2">Ice-binding protein C-terminal domain-containing protein</fullName>
    </recommendedName>
</protein>